<dbReference type="Gene3D" id="1.10.840.10">
    <property type="entry name" value="Ras guanine-nucleotide exchange factors catalytic domain"/>
    <property type="match status" value="1"/>
</dbReference>
<evidence type="ECO:0000256" key="1">
    <source>
        <dbReference type="PROSITE-ProRule" id="PRU00168"/>
    </source>
</evidence>
<dbReference type="PANTHER" id="PTHR14247">
    <property type="entry name" value="BREAST CANCER ANTI-ESTROGEN RESISTANCE PROTEIN 3 HOMOLOG-LIKE PROTEIN"/>
    <property type="match status" value="1"/>
</dbReference>
<evidence type="ECO:0000313" key="7">
    <source>
        <dbReference type="EMBL" id="CAE1167179.1"/>
    </source>
</evidence>
<dbReference type="InterPro" id="IPR001660">
    <property type="entry name" value="SAM"/>
</dbReference>
<dbReference type="InterPro" id="IPR013761">
    <property type="entry name" value="SAM/pointed_sf"/>
</dbReference>
<dbReference type="Pfam" id="PF00617">
    <property type="entry name" value="RasGEF"/>
    <property type="match status" value="1"/>
</dbReference>
<name>A0A812B3P7_ACAPH</name>
<evidence type="ECO:0000259" key="4">
    <source>
        <dbReference type="PROSITE" id="PS50001"/>
    </source>
</evidence>
<evidence type="ECO:0000259" key="6">
    <source>
        <dbReference type="PROSITE" id="PS50105"/>
    </source>
</evidence>
<dbReference type="Pfam" id="PF00017">
    <property type="entry name" value="SH2"/>
    <property type="match status" value="1"/>
</dbReference>
<accession>A0A812B3P7</accession>
<feature type="domain" description="SH2" evidence="4">
    <location>
        <begin position="121"/>
        <end position="171"/>
    </location>
</feature>
<keyword evidence="8" id="KW-1185">Reference proteome</keyword>
<keyword evidence="1" id="KW-0344">Guanine-nucleotide releasing factor</keyword>
<protein>
    <submittedName>
        <fullName evidence="7">Breast cancer anti-estrogen resistance protein 3,Breast cancer anti-estrogen resistance protein 3 homolog</fullName>
    </submittedName>
</protein>
<dbReference type="SMART" id="SM00147">
    <property type="entry name" value="RasGEF"/>
    <property type="match status" value="1"/>
</dbReference>
<dbReference type="PROSITE" id="PS50105">
    <property type="entry name" value="SAM_DOMAIN"/>
    <property type="match status" value="1"/>
</dbReference>
<dbReference type="SMART" id="SM00252">
    <property type="entry name" value="SH2"/>
    <property type="match status" value="1"/>
</dbReference>
<dbReference type="InterPro" id="IPR000980">
    <property type="entry name" value="SH2"/>
</dbReference>
<proteinExistence type="predicted"/>
<organism evidence="7 8">
    <name type="scientific">Acanthosepion pharaonis</name>
    <name type="common">Pharaoh cuttlefish</name>
    <name type="synonym">Sepia pharaonis</name>
    <dbReference type="NCBI Taxonomy" id="158019"/>
    <lineage>
        <taxon>Eukaryota</taxon>
        <taxon>Metazoa</taxon>
        <taxon>Spiralia</taxon>
        <taxon>Lophotrochozoa</taxon>
        <taxon>Mollusca</taxon>
        <taxon>Cephalopoda</taxon>
        <taxon>Coleoidea</taxon>
        <taxon>Decapodiformes</taxon>
        <taxon>Sepiida</taxon>
        <taxon>Sepiina</taxon>
        <taxon>Sepiidae</taxon>
        <taxon>Acanthosepion</taxon>
    </lineage>
</organism>
<keyword evidence="2" id="KW-0727">SH2 domain</keyword>
<dbReference type="OrthoDB" id="2412973at2759"/>
<dbReference type="AlphaFoldDB" id="A0A812B3P7"/>
<dbReference type="SUPFAM" id="SSF48366">
    <property type="entry name" value="Ras GEF"/>
    <property type="match status" value="1"/>
</dbReference>
<dbReference type="SUPFAM" id="SSF55550">
    <property type="entry name" value="SH2 domain"/>
    <property type="match status" value="1"/>
</dbReference>
<feature type="compositionally biased region" description="Pro residues" evidence="3">
    <location>
        <begin position="221"/>
        <end position="237"/>
    </location>
</feature>
<dbReference type="Pfam" id="PF00536">
    <property type="entry name" value="SAM_1"/>
    <property type="match status" value="1"/>
</dbReference>
<dbReference type="PRINTS" id="PR00401">
    <property type="entry name" value="SH2DOMAIN"/>
</dbReference>
<gene>
    <name evidence="7" type="ORF">SPHA_9259</name>
</gene>
<dbReference type="SUPFAM" id="SSF47769">
    <property type="entry name" value="SAM/Pointed domain"/>
    <property type="match status" value="1"/>
</dbReference>
<dbReference type="Gene3D" id="1.10.150.50">
    <property type="entry name" value="Transcription Factor, Ets-1"/>
    <property type="match status" value="1"/>
</dbReference>
<dbReference type="InterPro" id="IPR001895">
    <property type="entry name" value="RASGEF_cat_dom"/>
</dbReference>
<dbReference type="InterPro" id="IPR036964">
    <property type="entry name" value="RASGEF_cat_dom_sf"/>
</dbReference>
<evidence type="ECO:0000259" key="5">
    <source>
        <dbReference type="PROSITE" id="PS50009"/>
    </source>
</evidence>
<dbReference type="InterPro" id="IPR023578">
    <property type="entry name" value="Ras_GEF_dom_sf"/>
</dbReference>
<comment type="caution">
    <text evidence="7">The sequence shown here is derived from an EMBL/GenBank/DDBJ whole genome shotgun (WGS) entry which is preliminary data.</text>
</comment>
<reference evidence="7" key="1">
    <citation type="submission" date="2021-01" db="EMBL/GenBank/DDBJ databases">
        <authorList>
            <person name="Li R."/>
            <person name="Bekaert M."/>
        </authorList>
    </citation>
    <scope>NUCLEOTIDE SEQUENCE</scope>
    <source>
        <strain evidence="7">Farmed</strain>
    </source>
</reference>
<evidence type="ECO:0000256" key="3">
    <source>
        <dbReference type="SAM" id="MobiDB-lite"/>
    </source>
</evidence>
<feature type="compositionally biased region" description="Polar residues" evidence="3">
    <location>
        <begin position="210"/>
        <end position="220"/>
    </location>
</feature>
<sequence length="579" mass="64769">MVGKHLGIQCWLEALCLKEYLPLFQEFSGVEDLLGFSEAEIRDLGIKNCAHRAKVVTSLCCLRDKYQRSTGKRNSWCQSFNTPLSPSSTPSESLPISFEKLQENLQEELQGDPADLRSHNWYHGHITRPCSEQLVKTNGDFLIRDSFSKPKVTYFLEEEQFSSIQSLIDHYVTTGKPVTKASNVILKQPIARLLPLSYYDMKYGSPMNKTTGFHSSTPNASPKPSPFVTPTPTPPGSPNGRRRVPKRTGSQPMLCFDEPNNDPSPLPSSPLGRSDSVPMIHGSPVSPITTPINVIPPTPQGRHARSGSEPILTPFNTNRTFNFLTVPDNALNPASSESKLITLPQGTLLRQDIIERAYSLQFFVAVLILSCNKTTERAQILSKWIQIATELKNTMGNLFSFVSIMEGITLKQVKRLSDTWLILRQNHTGSAMIFDKKLRATYQMLMEGSGTLPLQNVCIPNIFPVACLLERNVDTIMDMLVWEKNSSDSGLESLFVHLDTARIISSQFGLYKTCGQTIISEMKDDPEVQEIFKTEFHLRLLWGKKGSVTEAKDRYKIFDRILIALSNQKEAPGDDGTAV</sequence>
<evidence type="ECO:0000256" key="2">
    <source>
        <dbReference type="PROSITE-ProRule" id="PRU00191"/>
    </source>
</evidence>
<dbReference type="EMBL" id="CAHIKZ030000296">
    <property type="protein sequence ID" value="CAE1167179.1"/>
    <property type="molecule type" value="Genomic_DNA"/>
</dbReference>
<feature type="domain" description="Ras-GEF" evidence="5">
    <location>
        <begin position="307"/>
        <end position="572"/>
    </location>
</feature>
<evidence type="ECO:0000313" key="8">
    <source>
        <dbReference type="Proteomes" id="UP000597762"/>
    </source>
</evidence>
<dbReference type="InterPro" id="IPR051853">
    <property type="entry name" value="SH2-Ras-GEF_adapter"/>
</dbReference>
<dbReference type="GO" id="GO:0007264">
    <property type="term" value="P:small GTPase-mediated signal transduction"/>
    <property type="evidence" value="ECO:0007669"/>
    <property type="project" value="InterPro"/>
</dbReference>
<dbReference type="Proteomes" id="UP000597762">
    <property type="component" value="Unassembled WGS sequence"/>
</dbReference>
<dbReference type="InterPro" id="IPR036860">
    <property type="entry name" value="SH2_dom_sf"/>
</dbReference>
<feature type="domain" description="SAM" evidence="6">
    <location>
        <begin position="8"/>
        <end position="65"/>
    </location>
</feature>
<dbReference type="PROSITE" id="PS50009">
    <property type="entry name" value="RASGEF_CAT"/>
    <property type="match status" value="1"/>
</dbReference>
<dbReference type="PANTHER" id="PTHR14247:SF8">
    <property type="entry name" value="RAS-GEF DOMAIN-CONTAINING PROTEIN"/>
    <property type="match status" value="1"/>
</dbReference>
<dbReference type="Gene3D" id="3.30.505.10">
    <property type="entry name" value="SH2 domain"/>
    <property type="match status" value="2"/>
</dbReference>
<feature type="region of interest" description="Disordered" evidence="3">
    <location>
        <begin position="210"/>
        <end position="273"/>
    </location>
</feature>
<dbReference type="GO" id="GO:0005085">
    <property type="term" value="F:guanyl-nucleotide exchange factor activity"/>
    <property type="evidence" value="ECO:0007669"/>
    <property type="project" value="UniProtKB-KW"/>
</dbReference>
<dbReference type="PROSITE" id="PS50001">
    <property type="entry name" value="SH2"/>
    <property type="match status" value="1"/>
</dbReference>